<dbReference type="Pfam" id="PF26125">
    <property type="entry name" value="AcrVA2-like"/>
    <property type="match status" value="1"/>
</dbReference>
<name>A0A6B7Q0Q5_PSEPU</name>
<dbReference type="AlphaFoldDB" id="A0A6B7Q0Q5"/>
<protein>
    <submittedName>
        <fullName evidence="2">Uncharacterized protein</fullName>
    </submittedName>
</protein>
<sequence length="386" mass="43860">MNVTDRLKFSPYAPVRYQKEIWWIFAVEAARASCVLKDGRIAYHLMDKIQDELVEPALRVGMEQLRQEFPGSAERGHLACAIGAKMAEMHHWVPLAAQFFNCGRQIFDLTDEVVEMLEQTDFGDCTLEGWHPPYEAFFVHFGKRDAIRLPWGEDFEYLDGAFVAMTPYDEQGNVRLKLGFSTCKKGGEGVMSPGYFMDFTPEEQAMPVALAIEHAIARRASNFLDQLDDSESAKALNAHRRAEINDCGEILKQASSLIVNVLFYLESLGTQRRLEPGRDAPTDYTVRWEQSNPRQREKLKSKLLSEGYTAVYLLGRESSSSNTAAHGGHRRAHWRRGHWRRQHHGQANSLIKRKWIKPQLIGASSADDLTGHIYVVGNPETPDTQH</sequence>
<feature type="region of interest" description="Disordered" evidence="1">
    <location>
        <begin position="319"/>
        <end position="346"/>
    </location>
</feature>
<reference evidence="2" key="1">
    <citation type="submission" date="2019-08" db="EMBL/GenBank/DDBJ databases">
        <authorList>
            <person name="Zhou D."/>
            <person name="Chen F."/>
        </authorList>
    </citation>
    <scope>NUCLEOTIDE SEQUENCE</scope>
    <source>
        <strain evidence="2">150716811</strain>
        <plasmid evidence="2">p716811-VIM</plasmid>
    </source>
</reference>
<feature type="compositionally biased region" description="Basic residues" evidence="1">
    <location>
        <begin position="327"/>
        <end position="344"/>
    </location>
</feature>
<keyword evidence="2" id="KW-0614">Plasmid</keyword>
<dbReference type="InterPro" id="IPR058915">
    <property type="entry name" value="AcrVA2-like"/>
</dbReference>
<evidence type="ECO:0000256" key="1">
    <source>
        <dbReference type="SAM" id="MobiDB-lite"/>
    </source>
</evidence>
<accession>A0A6B7Q0Q5</accession>
<geneLocation type="plasmid" evidence="2">
    <name>p716811-VIM</name>
</geneLocation>
<organism evidence="2">
    <name type="scientific">Pseudomonas putida</name>
    <name type="common">Arthrobacter siderocapsulatus</name>
    <dbReference type="NCBI Taxonomy" id="303"/>
    <lineage>
        <taxon>Bacteria</taxon>
        <taxon>Pseudomonadati</taxon>
        <taxon>Pseudomonadota</taxon>
        <taxon>Gammaproteobacteria</taxon>
        <taxon>Pseudomonadales</taxon>
        <taxon>Pseudomonadaceae</taxon>
        <taxon>Pseudomonas</taxon>
    </lineage>
</organism>
<proteinExistence type="predicted"/>
<dbReference type="RefSeq" id="WP_181718123.1">
    <property type="nucleotide sequence ID" value="NZ_JALKHN010000002.1"/>
</dbReference>
<evidence type="ECO:0000313" key="2">
    <source>
        <dbReference type="EMBL" id="QFX76611.1"/>
    </source>
</evidence>
<dbReference type="EMBL" id="MN310372">
    <property type="protein sequence ID" value="QFX76611.1"/>
    <property type="molecule type" value="Genomic_DNA"/>
</dbReference>